<feature type="transmembrane region" description="Helical" evidence="2">
    <location>
        <begin position="79"/>
        <end position="98"/>
    </location>
</feature>
<dbReference type="RefSeq" id="WP_073107221.1">
    <property type="nucleotide sequence ID" value="NZ_FQZY01000016.1"/>
</dbReference>
<feature type="transmembrane region" description="Helical" evidence="2">
    <location>
        <begin position="461"/>
        <end position="484"/>
    </location>
</feature>
<keyword evidence="2" id="KW-1133">Transmembrane helix</keyword>
<proteinExistence type="predicted"/>
<keyword evidence="2" id="KW-0812">Transmembrane</keyword>
<evidence type="ECO:0000313" key="5">
    <source>
        <dbReference type="Proteomes" id="UP000184301"/>
    </source>
</evidence>
<protein>
    <submittedName>
        <fullName evidence="4">Transglutaminase-like superfamily protein</fullName>
    </submittedName>
</protein>
<dbReference type="Pfam" id="PF01841">
    <property type="entry name" value="Transglut_core"/>
    <property type="match status" value="1"/>
</dbReference>
<evidence type="ECO:0000259" key="3">
    <source>
        <dbReference type="SMART" id="SM00460"/>
    </source>
</evidence>
<sequence>MSSALVAVCVVVWTVLVILTSYSIWRADLLVCLLVDGAVFWALTKSSYSDMKIFLYLILIITLWTWMRSVSSSKIVNRGMAVTAVAAILLFLVVSGIVCGDWGRKIVTAAKRDVKEIISVCRYGRNHPDAACLMNVKVPVGTTLYLKSKIDTVYKNGCWSEVPDPIITRKYAGMDAYFHKYGFSPETQLSEYLEDSGVKGREKIEVTYSGLNREKLYIANHVTAESFQELAGDCFVDQIPTTSGLIGRDHFSYQVTECDILEMYRMNEPNPEPGADTESEAETESKSTGEGSEKAYRRCEMIYRNYVYDTCLQLPAEFEEHYPEEELAVLGGNTVAEAVESVRAYLQDVDEHVGKEEWVTHAVWLLRRCGIPTRYASGYYLHAPEDGSETASIAVDRTNRHVWAEIYLDGIGFVPFEVIPEYYAPDRETADAAATAQASVQKSGEPEMFSEGNVKSRNRRIIISGFIGIAVCMFFVDFCIQYFYRRRLYSENVIEFARFMDRSLENVLKCDKVSGDFQKMIHTEIWIREQFGTVAAEAFLRIREYLNCVQFNEKEPEYLRKETVREDLRRLYSVTSREMRIVRKVRMRFLGRVQ</sequence>
<evidence type="ECO:0000313" key="4">
    <source>
        <dbReference type="EMBL" id="SHJ76920.1"/>
    </source>
</evidence>
<feature type="compositionally biased region" description="Basic and acidic residues" evidence="1">
    <location>
        <begin position="283"/>
        <end position="292"/>
    </location>
</feature>
<feature type="domain" description="Transglutaminase-like" evidence="3">
    <location>
        <begin position="348"/>
        <end position="420"/>
    </location>
</feature>
<dbReference type="InterPro" id="IPR038765">
    <property type="entry name" value="Papain-like_cys_pep_sf"/>
</dbReference>
<keyword evidence="2" id="KW-0472">Membrane</keyword>
<dbReference type="AlphaFoldDB" id="A0A1M6M0Q1"/>
<feature type="transmembrane region" description="Helical" evidence="2">
    <location>
        <begin position="50"/>
        <end position="67"/>
    </location>
</feature>
<evidence type="ECO:0000256" key="2">
    <source>
        <dbReference type="SAM" id="Phobius"/>
    </source>
</evidence>
<name>A0A1M6M0Q1_9FIRM</name>
<reference evidence="4 5" key="1">
    <citation type="submission" date="2016-11" db="EMBL/GenBank/DDBJ databases">
        <authorList>
            <person name="Jaros S."/>
            <person name="Januszkiewicz K."/>
            <person name="Wedrychowicz H."/>
        </authorList>
    </citation>
    <scope>NUCLEOTIDE SEQUENCE [LARGE SCALE GENOMIC DNA]</scope>
    <source>
        <strain evidence="4 5">DSM 15480</strain>
    </source>
</reference>
<dbReference type="SUPFAM" id="SSF54001">
    <property type="entry name" value="Cysteine proteinases"/>
    <property type="match status" value="1"/>
</dbReference>
<gene>
    <name evidence="4" type="ORF">SAMN02745243_01330</name>
</gene>
<dbReference type="SMART" id="SM00460">
    <property type="entry name" value="TGc"/>
    <property type="match status" value="1"/>
</dbReference>
<dbReference type="Proteomes" id="UP000184301">
    <property type="component" value="Unassembled WGS sequence"/>
</dbReference>
<dbReference type="EMBL" id="FQZY01000016">
    <property type="protein sequence ID" value="SHJ76920.1"/>
    <property type="molecule type" value="Genomic_DNA"/>
</dbReference>
<keyword evidence="5" id="KW-1185">Reference proteome</keyword>
<evidence type="ECO:0000256" key="1">
    <source>
        <dbReference type="SAM" id="MobiDB-lite"/>
    </source>
</evidence>
<feature type="region of interest" description="Disordered" evidence="1">
    <location>
        <begin position="266"/>
        <end position="292"/>
    </location>
</feature>
<dbReference type="STRING" id="1121950.SAMN02745243_01330"/>
<dbReference type="InterPro" id="IPR002931">
    <property type="entry name" value="Transglutaminase-like"/>
</dbReference>
<dbReference type="Gene3D" id="3.10.620.30">
    <property type="match status" value="1"/>
</dbReference>
<organism evidence="4 5">
    <name type="scientific">Hespellia stercorisuis DSM 15480</name>
    <dbReference type="NCBI Taxonomy" id="1121950"/>
    <lineage>
        <taxon>Bacteria</taxon>
        <taxon>Bacillati</taxon>
        <taxon>Bacillota</taxon>
        <taxon>Clostridia</taxon>
        <taxon>Lachnospirales</taxon>
        <taxon>Lachnospiraceae</taxon>
        <taxon>Hespellia</taxon>
    </lineage>
</organism>
<accession>A0A1M6M0Q1</accession>
<dbReference type="OrthoDB" id="9804872at2"/>